<organism evidence="1 2">
    <name type="scientific">Aquarana catesbeiana</name>
    <name type="common">American bullfrog</name>
    <name type="synonym">Rana catesbeiana</name>
    <dbReference type="NCBI Taxonomy" id="8400"/>
    <lineage>
        <taxon>Eukaryota</taxon>
        <taxon>Metazoa</taxon>
        <taxon>Chordata</taxon>
        <taxon>Craniata</taxon>
        <taxon>Vertebrata</taxon>
        <taxon>Euteleostomi</taxon>
        <taxon>Amphibia</taxon>
        <taxon>Batrachia</taxon>
        <taxon>Anura</taxon>
        <taxon>Neobatrachia</taxon>
        <taxon>Ranoidea</taxon>
        <taxon>Ranidae</taxon>
        <taxon>Aquarana</taxon>
    </lineage>
</organism>
<dbReference type="OrthoDB" id="196717at2759"/>
<protein>
    <submittedName>
        <fullName evidence="1">Uncharacterized protein</fullName>
    </submittedName>
</protein>
<evidence type="ECO:0000313" key="2">
    <source>
        <dbReference type="Proteomes" id="UP000228934"/>
    </source>
</evidence>
<accession>A0A2G9RBF0</accession>
<dbReference type="Proteomes" id="UP000228934">
    <property type="component" value="Unassembled WGS sequence"/>
</dbReference>
<proteinExistence type="predicted"/>
<gene>
    <name evidence="1" type="ORF">AB205_0033300</name>
</gene>
<evidence type="ECO:0000313" key="1">
    <source>
        <dbReference type="EMBL" id="PIO25220.1"/>
    </source>
</evidence>
<dbReference type="AlphaFoldDB" id="A0A2G9RBF0"/>
<keyword evidence="2" id="KW-1185">Reference proteome</keyword>
<reference evidence="2" key="1">
    <citation type="journal article" date="2017" name="Nat. Commun.">
        <title>The North American bullfrog draft genome provides insight into hormonal regulation of long noncoding RNA.</title>
        <authorList>
            <person name="Hammond S.A."/>
            <person name="Warren R.L."/>
            <person name="Vandervalk B.P."/>
            <person name="Kucuk E."/>
            <person name="Khan H."/>
            <person name="Gibb E.A."/>
            <person name="Pandoh P."/>
            <person name="Kirk H."/>
            <person name="Zhao Y."/>
            <person name="Jones M."/>
            <person name="Mungall A.J."/>
            <person name="Coope R."/>
            <person name="Pleasance S."/>
            <person name="Moore R.A."/>
            <person name="Holt R.A."/>
            <person name="Round J.M."/>
            <person name="Ohora S."/>
            <person name="Walle B.V."/>
            <person name="Veldhoen N."/>
            <person name="Helbing C.C."/>
            <person name="Birol I."/>
        </authorList>
    </citation>
    <scope>NUCLEOTIDE SEQUENCE [LARGE SCALE GENOMIC DNA]</scope>
</reference>
<sequence>MADSDNNTHLFIFLAAEIPYPKILLKNNMGYFYIHCCFDTYCTPQSKTVLHINISCFFKTKPTLFNFVKTEVKMGLVFFLVDNHLIICLNR</sequence>
<dbReference type="EMBL" id="KV947016">
    <property type="protein sequence ID" value="PIO25220.1"/>
    <property type="molecule type" value="Genomic_DNA"/>
</dbReference>
<name>A0A2G9RBF0_AQUCT</name>